<accession>A0A0G4HXV2</accession>
<evidence type="ECO:0000313" key="1">
    <source>
        <dbReference type="EMBL" id="CEM49341.1"/>
    </source>
</evidence>
<dbReference type="InterPro" id="IPR038765">
    <property type="entry name" value="Papain-like_cys_pep_sf"/>
</dbReference>
<dbReference type="SUPFAM" id="SSF54001">
    <property type="entry name" value="Cysteine proteinases"/>
    <property type="match status" value="1"/>
</dbReference>
<organism evidence="1">
    <name type="scientific">Chromera velia CCMP2878</name>
    <dbReference type="NCBI Taxonomy" id="1169474"/>
    <lineage>
        <taxon>Eukaryota</taxon>
        <taxon>Sar</taxon>
        <taxon>Alveolata</taxon>
        <taxon>Colpodellida</taxon>
        <taxon>Chromeraceae</taxon>
        <taxon>Chromera</taxon>
    </lineage>
</organism>
<dbReference type="Gene3D" id="3.90.70.10">
    <property type="entry name" value="Cysteine proteinases"/>
    <property type="match status" value="1"/>
</dbReference>
<reference evidence="1" key="1">
    <citation type="submission" date="2014-11" db="EMBL/GenBank/DDBJ databases">
        <authorList>
            <person name="Otto D Thomas"/>
            <person name="Naeem Raeece"/>
        </authorList>
    </citation>
    <scope>NUCLEOTIDE SEQUENCE</scope>
</reference>
<dbReference type="AlphaFoldDB" id="A0A0G4HXV2"/>
<dbReference type="EMBL" id="CDMZ01004306">
    <property type="protein sequence ID" value="CEM49341.1"/>
    <property type="molecule type" value="Genomic_DNA"/>
</dbReference>
<proteinExistence type="predicted"/>
<gene>
    <name evidence="1" type="ORF">Cvel_9355</name>
</gene>
<protein>
    <recommendedName>
        <fullName evidence="2">USP domain-containing protein</fullName>
    </recommendedName>
</protein>
<name>A0A0G4HXV2_9ALVE</name>
<dbReference type="VEuPathDB" id="CryptoDB:Cvel_9355"/>
<evidence type="ECO:0008006" key="2">
    <source>
        <dbReference type="Google" id="ProtNLM"/>
    </source>
</evidence>
<sequence>MDELFVLHPTAPASLEDLLRSHVERAGSCDECLRCQAGGWEFVEGVWRNVGDRSEIRRSRSTHHLLSLPAVLPIRIQKFTFDHSDSSGRMRQKWLFSEIDIPLVDLDLGPLIPSNFDLGATCTKYNLRMMVKFRYFGNELPEFTDFGMAGEGRFMGYFKEAGSGVWYAFDVCRGVREVAAEMEGARRMTSKFACFLLYVRADVPVDSL</sequence>